<name>A0A0R2JF48_9LACO</name>
<dbReference type="Gene3D" id="3.40.1190.20">
    <property type="match status" value="1"/>
</dbReference>
<dbReference type="GO" id="GO:0009024">
    <property type="term" value="F:tagatose-6-phosphate kinase activity"/>
    <property type="evidence" value="ECO:0007669"/>
    <property type="project" value="UniProtKB-EC"/>
</dbReference>
<evidence type="ECO:0000256" key="4">
    <source>
        <dbReference type="ARBA" id="ARBA00022741"/>
    </source>
</evidence>
<dbReference type="GO" id="GO:0044281">
    <property type="term" value="P:small molecule metabolic process"/>
    <property type="evidence" value="ECO:0007669"/>
    <property type="project" value="UniProtKB-ARBA"/>
</dbReference>
<dbReference type="InterPro" id="IPR029056">
    <property type="entry name" value="Ribokinase-like"/>
</dbReference>
<keyword evidence="6 8" id="KW-0067">ATP-binding</keyword>
<dbReference type="UniPathway" id="UPA00704">
    <property type="reaction ID" value="UER00715"/>
</dbReference>
<dbReference type="Proteomes" id="UP000051673">
    <property type="component" value="Unassembled WGS sequence"/>
</dbReference>
<comment type="pathway">
    <text evidence="8">Carbohydrate metabolism; D-tagatose 6-phosphate degradation; D-glyceraldehyde 3-phosphate and glycerone phosphate from D-tagatose 6-phosphate: step 1/2.</text>
</comment>
<dbReference type="CDD" id="cd01164">
    <property type="entry name" value="FruK_PfkB_like"/>
    <property type="match status" value="1"/>
</dbReference>
<dbReference type="InterPro" id="IPR002173">
    <property type="entry name" value="Carboh/pur_kinase_PfkB_CS"/>
</dbReference>
<dbReference type="RefSeq" id="WP_057788738.1">
    <property type="nucleotide sequence ID" value="NZ_JQCD01000031.1"/>
</dbReference>
<comment type="similarity">
    <text evidence="1">Belongs to the carbohydrate kinase pfkB family.</text>
</comment>
<proteinExistence type="inferred from homology"/>
<dbReference type="FunFam" id="3.40.1190.20:FF:000001">
    <property type="entry name" value="Phosphofructokinase"/>
    <property type="match status" value="1"/>
</dbReference>
<organism evidence="11 12">
    <name type="scientific">Weissella minor</name>
    <dbReference type="NCBI Taxonomy" id="1620"/>
    <lineage>
        <taxon>Bacteria</taxon>
        <taxon>Bacillati</taxon>
        <taxon>Bacillota</taxon>
        <taxon>Bacilli</taxon>
        <taxon>Lactobacillales</taxon>
        <taxon>Lactobacillaceae</taxon>
        <taxon>Weissella</taxon>
    </lineage>
</organism>
<dbReference type="AlphaFoldDB" id="A0A0R2JF48"/>
<evidence type="ECO:0000256" key="7">
    <source>
        <dbReference type="ARBA" id="ARBA00047745"/>
    </source>
</evidence>
<evidence type="ECO:0000256" key="3">
    <source>
        <dbReference type="ARBA" id="ARBA00022736"/>
    </source>
</evidence>
<dbReference type="InterPro" id="IPR011611">
    <property type="entry name" value="PfkB_dom"/>
</dbReference>
<dbReference type="GO" id="GO:0005524">
    <property type="term" value="F:ATP binding"/>
    <property type="evidence" value="ECO:0007669"/>
    <property type="project" value="UniProtKB-UniRule"/>
</dbReference>
<dbReference type="GO" id="GO:0005988">
    <property type="term" value="P:lactose metabolic process"/>
    <property type="evidence" value="ECO:0007669"/>
    <property type="project" value="UniProtKB-KW"/>
</dbReference>
<dbReference type="NCBIfam" id="TIGR03828">
    <property type="entry name" value="pfkB"/>
    <property type="match status" value="1"/>
</dbReference>
<dbReference type="Pfam" id="PF00294">
    <property type="entry name" value="PfkB"/>
    <property type="match status" value="1"/>
</dbReference>
<dbReference type="STRING" id="1620.IV67_GL000995"/>
<dbReference type="OrthoDB" id="9801219at2"/>
<dbReference type="GO" id="GO:0008662">
    <property type="term" value="F:1-phosphofructokinase activity"/>
    <property type="evidence" value="ECO:0007669"/>
    <property type="project" value="UniProtKB-UniRule"/>
</dbReference>
<evidence type="ECO:0000256" key="9">
    <source>
        <dbReference type="RuleBase" id="RU369061"/>
    </source>
</evidence>
<keyword evidence="3 8" id="KW-0423">Lactose metabolism</keyword>
<evidence type="ECO:0000313" key="12">
    <source>
        <dbReference type="Proteomes" id="UP000051673"/>
    </source>
</evidence>
<keyword evidence="2 8" id="KW-0808">Transferase</keyword>
<dbReference type="EMBL" id="JQCD01000031">
    <property type="protein sequence ID" value="KRN75947.1"/>
    <property type="molecule type" value="Genomic_DNA"/>
</dbReference>
<dbReference type="PATRIC" id="fig|1620.3.peg.1010"/>
<dbReference type="EC" id="2.7.1.144" evidence="8"/>
<dbReference type="PROSITE" id="PS00583">
    <property type="entry name" value="PFKB_KINASES_1"/>
    <property type="match status" value="1"/>
</dbReference>
<dbReference type="PANTHER" id="PTHR46566">
    <property type="entry name" value="1-PHOSPHOFRUCTOKINASE-RELATED"/>
    <property type="match status" value="1"/>
</dbReference>
<dbReference type="SUPFAM" id="SSF53613">
    <property type="entry name" value="Ribokinase-like"/>
    <property type="match status" value="1"/>
</dbReference>
<dbReference type="GO" id="GO:0016052">
    <property type="term" value="P:carbohydrate catabolic process"/>
    <property type="evidence" value="ECO:0007669"/>
    <property type="project" value="UniProtKB-ARBA"/>
</dbReference>
<evidence type="ECO:0000259" key="10">
    <source>
        <dbReference type="Pfam" id="PF00294"/>
    </source>
</evidence>
<comment type="catalytic activity">
    <reaction evidence="8">
        <text>D-tagatofuranose 6-phosphate + ATP = D-tagatofuranose 1,6-bisphosphate + ADP + H(+)</text>
        <dbReference type="Rhea" id="RHEA:12420"/>
        <dbReference type="ChEBI" id="CHEBI:15378"/>
        <dbReference type="ChEBI" id="CHEBI:30616"/>
        <dbReference type="ChEBI" id="CHEBI:58694"/>
        <dbReference type="ChEBI" id="CHEBI:58695"/>
        <dbReference type="ChEBI" id="CHEBI:456216"/>
        <dbReference type="EC" id="2.7.1.144"/>
    </reaction>
</comment>
<dbReference type="NCBIfam" id="TIGR03168">
    <property type="entry name" value="1-PFK"/>
    <property type="match status" value="1"/>
</dbReference>
<comment type="caution">
    <text evidence="11">The sequence shown here is derived from an EMBL/GenBank/DDBJ whole genome shotgun (WGS) entry which is preliminary data.</text>
</comment>
<dbReference type="PANTHER" id="PTHR46566:SF1">
    <property type="entry name" value="1-PHOSPHOFRUCTOKINASE"/>
    <property type="match status" value="1"/>
</dbReference>
<comment type="catalytic activity">
    <reaction evidence="7 9">
        <text>beta-D-fructose 1-phosphate + ATP = beta-D-fructose 1,6-bisphosphate + ADP + H(+)</text>
        <dbReference type="Rhea" id="RHEA:14213"/>
        <dbReference type="ChEBI" id="CHEBI:15378"/>
        <dbReference type="ChEBI" id="CHEBI:30616"/>
        <dbReference type="ChEBI" id="CHEBI:32966"/>
        <dbReference type="ChEBI" id="CHEBI:138881"/>
        <dbReference type="ChEBI" id="CHEBI:456216"/>
        <dbReference type="EC" id="2.7.1.56"/>
    </reaction>
</comment>
<keyword evidence="5 9" id="KW-0418">Kinase</keyword>
<dbReference type="InterPro" id="IPR022463">
    <property type="entry name" value="1-PFruKinase"/>
</dbReference>
<protein>
    <recommendedName>
        <fullName evidence="8">Tagatose-6-phosphate kinase</fullName>
        <ecNumber evidence="8">2.7.1.144</ecNumber>
    </recommendedName>
</protein>
<evidence type="ECO:0000256" key="2">
    <source>
        <dbReference type="ARBA" id="ARBA00022679"/>
    </source>
</evidence>
<keyword evidence="12" id="KW-1185">Reference proteome</keyword>
<feature type="domain" description="Carbohydrate kinase PfkB" evidence="10">
    <location>
        <begin position="11"/>
        <end position="278"/>
    </location>
</feature>
<dbReference type="PIRSF" id="PIRSF000535">
    <property type="entry name" value="1PFK/6PFK/LacC"/>
    <property type="match status" value="1"/>
</dbReference>
<evidence type="ECO:0000256" key="5">
    <source>
        <dbReference type="ARBA" id="ARBA00022777"/>
    </source>
</evidence>
<evidence type="ECO:0000256" key="6">
    <source>
        <dbReference type="ARBA" id="ARBA00022840"/>
    </source>
</evidence>
<sequence length="304" mass="32351">MIYTVTLNPSIDYIVQVDDLEFGATNRAQGTHFFPGGKGINVSRLLANQGIPSKMWGFLGGFTGNYISETLASDALDFTPVSEASRINIKIKGNQETEINAGGPTISEDELKAFKAKFSVLTAVDTVIFSGSMARGLPTDIYQNLVTLVQKSGAQFIIDTTGDALKATLAQGPVLVKPNRAEVAELYQQPIESLSDVQKAGERLIQDGAQHAIISMAGDGAMFFSNDEMYYAPALVGKVVNSVGAGDSMIAGFVGALSQGMSNSECFKYAVASGTATAFSADIAEKQLIDELFNQVTLQNMKES</sequence>
<dbReference type="PROSITE" id="PS00584">
    <property type="entry name" value="PFKB_KINASES_2"/>
    <property type="match status" value="1"/>
</dbReference>
<evidence type="ECO:0000256" key="1">
    <source>
        <dbReference type="ARBA" id="ARBA00005380"/>
    </source>
</evidence>
<evidence type="ECO:0000256" key="8">
    <source>
        <dbReference type="PIRNR" id="PIRNR000535"/>
    </source>
</evidence>
<reference evidence="11 12" key="1">
    <citation type="journal article" date="2015" name="Genome Announc.">
        <title>Expanding the biotechnology potential of lactobacilli through comparative genomics of 213 strains and associated genera.</title>
        <authorList>
            <person name="Sun Z."/>
            <person name="Harris H.M."/>
            <person name="McCann A."/>
            <person name="Guo C."/>
            <person name="Argimon S."/>
            <person name="Zhang W."/>
            <person name="Yang X."/>
            <person name="Jeffery I.B."/>
            <person name="Cooney J.C."/>
            <person name="Kagawa T.F."/>
            <person name="Liu W."/>
            <person name="Song Y."/>
            <person name="Salvetti E."/>
            <person name="Wrobel A."/>
            <person name="Rasinkangas P."/>
            <person name="Parkhill J."/>
            <person name="Rea M.C."/>
            <person name="O'Sullivan O."/>
            <person name="Ritari J."/>
            <person name="Douillard F.P."/>
            <person name="Paul Ross R."/>
            <person name="Yang R."/>
            <person name="Briner A.E."/>
            <person name="Felis G.E."/>
            <person name="de Vos W.M."/>
            <person name="Barrangou R."/>
            <person name="Klaenhammer T.R."/>
            <person name="Caufield P.W."/>
            <person name="Cui Y."/>
            <person name="Zhang H."/>
            <person name="O'Toole P.W."/>
        </authorList>
    </citation>
    <scope>NUCLEOTIDE SEQUENCE [LARGE SCALE GENOMIC DNA]</scope>
    <source>
        <strain evidence="11 12">DSM 20014</strain>
    </source>
</reference>
<accession>A0A0R2JF48</accession>
<gene>
    <name evidence="11" type="ORF">IV67_GL000995</name>
</gene>
<comment type="similarity">
    <text evidence="8">Belongs to the carbohydrate kinase PfkB family. LacC subfamily.</text>
</comment>
<dbReference type="InterPro" id="IPR017583">
    <property type="entry name" value="Tagatose/fructose_Pkinase"/>
</dbReference>
<keyword evidence="4 8" id="KW-0547">Nucleotide-binding</keyword>
<dbReference type="GO" id="GO:2001059">
    <property type="term" value="P:D-tagatose 6-phosphate catabolic process"/>
    <property type="evidence" value="ECO:0007669"/>
    <property type="project" value="UniProtKB-UniPathway"/>
</dbReference>
<comment type="function">
    <text evidence="9">Catalyzes the ATP-dependent phosphorylation of fructose-l-phosphate to fructose-l,6-bisphosphate.</text>
</comment>
<evidence type="ECO:0000313" key="11">
    <source>
        <dbReference type="EMBL" id="KRN75947.1"/>
    </source>
</evidence>
<dbReference type="GO" id="GO:0005829">
    <property type="term" value="C:cytosol"/>
    <property type="evidence" value="ECO:0007669"/>
    <property type="project" value="TreeGrafter"/>
</dbReference>